<reference evidence="7 8" key="1">
    <citation type="submission" date="2021-02" db="EMBL/GenBank/DDBJ databases">
        <title>Plant Genome Project.</title>
        <authorList>
            <person name="Zhang R.-G."/>
        </authorList>
    </citation>
    <scope>NUCLEOTIDE SEQUENCE [LARGE SCALE GENOMIC DNA]</scope>
    <source>
        <tissue evidence="7">Leaves</tissue>
    </source>
</reference>
<dbReference type="SUPFAM" id="SSF53756">
    <property type="entry name" value="UDP-Glycosyltransferase/glycogen phosphorylase"/>
    <property type="match status" value="1"/>
</dbReference>
<feature type="coiled-coil region" evidence="5">
    <location>
        <begin position="413"/>
        <end position="448"/>
    </location>
</feature>
<keyword evidence="2 3" id="KW-0808">Transferase</keyword>
<dbReference type="InterPro" id="IPR058980">
    <property type="entry name" value="Glyco_transf_N"/>
</dbReference>
<dbReference type="Gene3D" id="3.40.50.2000">
    <property type="entry name" value="Glycogen Phosphorylase B"/>
    <property type="match status" value="2"/>
</dbReference>
<dbReference type="EC" id="2.4.1.-" evidence="4"/>
<gene>
    <name evidence="7" type="ORF">JRO89_XSUnG0022500</name>
</gene>
<dbReference type="PROSITE" id="PS00375">
    <property type="entry name" value="UDPGT"/>
    <property type="match status" value="1"/>
</dbReference>
<dbReference type="EMBL" id="JAFEMO010000038">
    <property type="protein sequence ID" value="KAH7530543.1"/>
    <property type="molecule type" value="Genomic_DNA"/>
</dbReference>
<feature type="domain" description="Glycosyltransferase N-terminal" evidence="6">
    <location>
        <begin position="17"/>
        <end position="215"/>
    </location>
</feature>
<name>A0ABQ8H059_9ROSI</name>
<evidence type="ECO:0000313" key="7">
    <source>
        <dbReference type="EMBL" id="KAH7530543.1"/>
    </source>
</evidence>
<evidence type="ECO:0000256" key="1">
    <source>
        <dbReference type="ARBA" id="ARBA00009995"/>
    </source>
</evidence>
<dbReference type="Proteomes" id="UP000827721">
    <property type="component" value="Unassembled WGS sequence"/>
</dbReference>
<evidence type="ECO:0000313" key="8">
    <source>
        <dbReference type="Proteomes" id="UP000827721"/>
    </source>
</evidence>
<comment type="similarity">
    <text evidence="1 3">Belongs to the UDP-glycosyltransferase family.</text>
</comment>
<dbReference type="PANTHER" id="PTHR48044">
    <property type="entry name" value="GLYCOSYLTRANSFERASE"/>
    <property type="match status" value="1"/>
</dbReference>
<protein>
    <recommendedName>
        <fullName evidence="4">Glycosyltransferase</fullName>
        <ecNumber evidence="4">2.4.1.-</ecNumber>
    </recommendedName>
</protein>
<dbReference type="InterPro" id="IPR002213">
    <property type="entry name" value="UDP_glucos_trans"/>
</dbReference>
<proteinExistence type="inferred from homology"/>
<organism evidence="7 8">
    <name type="scientific">Xanthoceras sorbifolium</name>
    <dbReference type="NCBI Taxonomy" id="99658"/>
    <lineage>
        <taxon>Eukaryota</taxon>
        <taxon>Viridiplantae</taxon>
        <taxon>Streptophyta</taxon>
        <taxon>Embryophyta</taxon>
        <taxon>Tracheophyta</taxon>
        <taxon>Spermatophyta</taxon>
        <taxon>Magnoliopsida</taxon>
        <taxon>eudicotyledons</taxon>
        <taxon>Gunneridae</taxon>
        <taxon>Pentapetalae</taxon>
        <taxon>rosids</taxon>
        <taxon>malvids</taxon>
        <taxon>Sapindales</taxon>
        <taxon>Sapindaceae</taxon>
        <taxon>Xanthoceroideae</taxon>
        <taxon>Xanthoceras</taxon>
    </lineage>
</organism>
<keyword evidence="5" id="KW-0175">Coiled coil</keyword>
<evidence type="ECO:0000256" key="4">
    <source>
        <dbReference type="RuleBase" id="RU362057"/>
    </source>
</evidence>
<keyword evidence="8" id="KW-1185">Reference proteome</keyword>
<comment type="caution">
    <text evidence="7">The sequence shown here is derived from an EMBL/GenBank/DDBJ whole genome shotgun (WGS) entry which is preliminary data.</text>
</comment>
<evidence type="ECO:0000256" key="3">
    <source>
        <dbReference type="RuleBase" id="RU003718"/>
    </source>
</evidence>
<dbReference type="PANTHER" id="PTHR48044:SF9">
    <property type="entry name" value="UDP-GLYCOSYLTRANSFERASE SUPERFAMILY PROTEIN"/>
    <property type="match status" value="1"/>
</dbReference>
<dbReference type="InterPro" id="IPR035595">
    <property type="entry name" value="UDP_glycos_trans_CS"/>
</dbReference>
<evidence type="ECO:0000256" key="5">
    <source>
        <dbReference type="SAM" id="Coils"/>
    </source>
</evidence>
<dbReference type="CDD" id="cd03784">
    <property type="entry name" value="GT1_Gtf-like"/>
    <property type="match status" value="1"/>
</dbReference>
<keyword evidence="3" id="KW-0328">Glycosyltransferase</keyword>
<evidence type="ECO:0000256" key="2">
    <source>
        <dbReference type="ARBA" id="ARBA00022679"/>
    </source>
</evidence>
<dbReference type="Pfam" id="PF00201">
    <property type="entry name" value="UDPGT"/>
    <property type="match status" value="1"/>
</dbReference>
<sequence>MHLGTILSMESKQKKAMSIVMLPYLAHGHVSPFYELAKKLSNKGFHIYLCSTPVCLEPIRNNHCFDEHHPNKLSSSNIQLIDLQLPSSFDQELPPHYHSTKNLPPHLRNTLLAAFDASKLAFSDILKTLRPDLVIYDLFQPWAPEAAREQNIEAVLFLTSAAAQNMNFEMPVETESNKETMEYLIKNSVNGMTYIQRFYRCVTNSSQIILVKTSREIQAKCQDDSKPYKLVPVGPLVQKPQDHDDDEKIMQWLRKREPSSVAFVSFGSEYFLSEEEMKEIADGLELSKVDFIWVVRFHGGSNVTSIHEALPQGFLERTNGRGIIVDWAPQAKILAHSSTGGFVSHCGWSSIIEAMTYGVPMIAIPMRLDQPDNAKLVVMEIGVGTEVPRNNKKLVEAEDVASVIRTVLVEEEGTEMRRRAKELSERLKENEDEEFDEAVKQIVQIIEESRNSTAAS</sequence>
<dbReference type="Pfam" id="PF26168">
    <property type="entry name" value="Glyco_transf_N"/>
    <property type="match status" value="1"/>
</dbReference>
<accession>A0ABQ8H059</accession>
<evidence type="ECO:0000259" key="6">
    <source>
        <dbReference type="Pfam" id="PF26168"/>
    </source>
</evidence>